<dbReference type="OrthoDB" id="43744at2759"/>
<name>A0A0D7AIY8_9AGAR</name>
<dbReference type="PANTHER" id="PTHR42776">
    <property type="entry name" value="SERINE PEPTIDASE S9 FAMILY MEMBER"/>
    <property type="match status" value="1"/>
</dbReference>
<dbReference type="PANTHER" id="PTHR42776:SF27">
    <property type="entry name" value="DIPEPTIDYL PEPTIDASE FAMILY MEMBER 6"/>
    <property type="match status" value="1"/>
</dbReference>
<sequence>MHEYDKTLADLAYECPASQIKTIDVPPIPRRIFDDLKAYEDNARGCHAIAWEHSVETAAGAWTKPTVIVKHRPADAQVDQLYRLPEVPTDTSIERLTHFDIGTGRVIAAFLSVPGDDWRGIRRRGGAILCMDVDGSENHQLWRYWEDPLNDAPLPHNDGELDNSPGIGRIERLTHDNFKNLAQMVSPSYKYFLWTSNKGNNRDMLVYITRLVGSDTGIKPDDGARFDIPSFLVTPAPVDSAETWRWHVQSISLDEKFMLLTRVMSNVQRPLYLIDLSPLASASAGVIPTFKPPKRIIFPGAPDDCIINYVRFSKDPARPSLIYFLTDAYGDFVSVVSYDLDTEMLIHITTPEPSVQSLRPIPWNTSALHVTRDIVYFTANVEGWRLLYAMPLVGKHTHTVLEVRLEGFEGGGIGCLPDTKNEGRYYQLALTLQSHESQYYVVRVDVAPYLEMDADAFLRDADKRPHITMKGIAYRQATPSRPTYKTFAPSLLRFKSFDGLEISCMYYRPHNADGPLPVIINIHGGPESQATASYRGLAIHDYVLNVMGCAIIYPNVRGSSGYGRTYLKADDVEKREDSVKDIGALLDFIRDHKSDELDATKIAVMGGSYGGYMTFACLVHYSPRFKCGFASFGISHWPSFLHNTAPSRRDMRRAEYGDERIPEIREFLEHISPVNNAHKITIPLGIAHGDKDSRVPLGEALLMRDRVRKQGGPVELIICEKEGHGFKQKTVIEYTNAAKVYFLERMLLSRNTV</sequence>
<proteinExistence type="inferred from homology"/>
<dbReference type="InterPro" id="IPR029058">
    <property type="entry name" value="AB_hydrolase_fold"/>
</dbReference>
<keyword evidence="6" id="KW-1185">Reference proteome</keyword>
<dbReference type="SUPFAM" id="SSF53474">
    <property type="entry name" value="alpha/beta-Hydrolases"/>
    <property type="match status" value="1"/>
</dbReference>
<feature type="domain" description="Peptidase S9 prolyl oligopeptidase catalytic" evidence="4">
    <location>
        <begin position="542"/>
        <end position="747"/>
    </location>
</feature>
<comment type="similarity">
    <text evidence="1">Belongs to the peptidase S9C family.</text>
</comment>
<dbReference type="EMBL" id="KN881650">
    <property type="protein sequence ID" value="KIY51562.1"/>
    <property type="molecule type" value="Genomic_DNA"/>
</dbReference>
<dbReference type="InterPro" id="IPR001375">
    <property type="entry name" value="Peptidase_S9_cat"/>
</dbReference>
<dbReference type="GO" id="GO:0006508">
    <property type="term" value="P:proteolysis"/>
    <property type="evidence" value="ECO:0007669"/>
    <property type="project" value="InterPro"/>
</dbReference>
<dbReference type="Pfam" id="PF00326">
    <property type="entry name" value="Peptidase_S9"/>
    <property type="match status" value="1"/>
</dbReference>
<evidence type="ECO:0000313" key="6">
    <source>
        <dbReference type="Proteomes" id="UP000054144"/>
    </source>
</evidence>
<dbReference type="SUPFAM" id="SSF69304">
    <property type="entry name" value="Tricorn protease N-terminal domain"/>
    <property type="match status" value="1"/>
</dbReference>
<evidence type="ECO:0000256" key="1">
    <source>
        <dbReference type="ARBA" id="ARBA00010040"/>
    </source>
</evidence>
<evidence type="ECO:0000256" key="2">
    <source>
        <dbReference type="ARBA" id="ARBA00022801"/>
    </source>
</evidence>
<evidence type="ECO:0000313" key="5">
    <source>
        <dbReference type="EMBL" id="KIY51562.1"/>
    </source>
</evidence>
<organism evidence="5 6">
    <name type="scientific">Fistulina hepatica ATCC 64428</name>
    <dbReference type="NCBI Taxonomy" id="1128425"/>
    <lineage>
        <taxon>Eukaryota</taxon>
        <taxon>Fungi</taxon>
        <taxon>Dikarya</taxon>
        <taxon>Basidiomycota</taxon>
        <taxon>Agaricomycotina</taxon>
        <taxon>Agaricomycetes</taxon>
        <taxon>Agaricomycetidae</taxon>
        <taxon>Agaricales</taxon>
        <taxon>Fistulinaceae</taxon>
        <taxon>Fistulina</taxon>
    </lineage>
</organism>
<dbReference type="AlphaFoldDB" id="A0A0D7AIY8"/>
<accession>A0A0D7AIY8</accession>
<dbReference type="Proteomes" id="UP000054144">
    <property type="component" value="Unassembled WGS sequence"/>
</dbReference>
<dbReference type="GO" id="GO:0004252">
    <property type="term" value="F:serine-type endopeptidase activity"/>
    <property type="evidence" value="ECO:0007669"/>
    <property type="project" value="TreeGrafter"/>
</dbReference>
<evidence type="ECO:0000256" key="3">
    <source>
        <dbReference type="ARBA" id="ARBA00032829"/>
    </source>
</evidence>
<gene>
    <name evidence="5" type="ORF">FISHEDRAFT_56701</name>
</gene>
<keyword evidence="2 5" id="KW-0378">Hydrolase</keyword>
<reference evidence="5 6" key="1">
    <citation type="journal article" date="2015" name="Fungal Genet. Biol.">
        <title>Evolution of novel wood decay mechanisms in Agaricales revealed by the genome sequences of Fistulina hepatica and Cylindrobasidium torrendii.</title>
        <authorList>
            <person name="Floudas D."/>
            <person name="Held B.W."/>
            <person name="Riley R."/>
            <person name="Nagy L.G."/>
            <person name="Koehler G."/>
            <person name="Ransdell A.S."/>
            <person name="Younus H."/>
            <person name="Chow J."/>
            <person name="Chiniquy J."/>
            <person name="Lipzen A."/>
            <person name="Tritt A."/>
            <person name="Sun H."/>
            <person name="Haridas S."/>
            <person name="LaButti K."/>
            <person name="Ohm R.A."/>
            <person name="Kues U."/>
            <person name="Blanchette R.A."/>
            <person name="Grigoriev I.V."/>
            <person name="Minto R.E."/>
            <person name="Hibbett D.S."/>
        </authorList>
    </citation>
    <scope>NUCLEOTIDE SEQUENCE [LARGE SCALE GENOMIC DNA]</scope>
    <source>
        <strain evidence="5 6">ATCC 64428</strain>
    </source>
</reference>
<dbReference type="Gene3D" id="3.40.50.1820">
    <property type="entry name" value="alpha/beta hydrolase"/>
    <property type="match status" value="1"/>
</dbReference>
<evidence type="ECO:0000259" key="4">
    <source>
        <dbReference type="Pfam" id="PF00326"/>
    </source>
</evidence>
<protein>
    <recommendedName>
        <fullName evidence="3">Dipeptidyl-peptidase V</fullName>
    </recommendedName>
</protein>